<feature type="transmembrane region" description="Helical" evidence="1">
    <location>
        <begin position="63"/>
        <end position="87"/>
    </location>
</feature>
<dbReference type="Proteomes" id="UP001254813">
    <property type="component" value="Unassembled WGS sequence"/>
</dbReference>
<gene>
    <name evidence="2" type="ORF">NDI79_13900</name>
</gene>
<keyword evidence="1" id="KW-0812">Transmembrane</keyword>
<reference evidence="2 3" key="1">
    <citation type="submission" date="2022-06" db="EMBL/GenBank/DDBJ databases">
        <title>Halogeometricum sp. a new haloarchaeum isolate from saline soil.</title>
        <authorList>
            <person name="Strakova D."/>
            <person name="Galisteo C."/>
            <person name="Sanchez-Porro C."/>
            <person name="Ventosa A."/>
        </authorList>
    </citation>
    <scope>NUCLEOTIDE SEQUENCE [LARGE SCALE GENOMIC DNA]</scope>
    <source>
        <strain evidence="3">S3BR25-2</strain>
    </source>
</reference>
<evidence type="ECO:0000256" key="1">
    <source>
        <dbReference type="SAM" id="Phobius"/>
    </source>
</evidence>
<comment type="caution">
    <text evidence="2">The sequence shown here is derived from an EMBL/GenBank/DDBJ whole genome shotgun (WGS) entry which is preliminary data.</text>
</comment>
<evidence type="ECO:0000313" key="3">
    <source>
        <dbReference type="Proteomes" id="UP001254813"/>
    </source>
</evidence>
<feature type="transmembrane region" description="Helical" evidence="1">
    <location>
        <begin position="93"/>
        <end position="117"/>
    </location>
</feature>
<dbReference type="EMBL" id="JAMQOQ010000003">
    <property type="protein sequence ID" value="MDS0295269.1"/>
    <property type="molecule type" value="Genomic_DNA"/>
</dbReference>
<keyword evidence="1" id="KW-1133">Transmembrane helix</keyword>
<feature type="transmembrane region" description="Helical" evidence="1">
    <location>
        <begin position="32"/>
        <end position="51"/>
    </location>
</feature>
<accession>A0ABU2G4X4</accession>
<name>A0ABU2G4X4_9EURY</name>
<evidence type="ECO:0000313" key="2">
    <source>
        <dbReference type="EMBL" id="MDS0295269.1"/>
    </source>
</evidence>
<sequence length="131" mass="13058">MDINWRAVLTGFVVAVILGLFLSWVYPPAETTGLGLALPGLVGGFVAGYMVSGIEQGAVHGGLATVVGALAVLAILVVVGILFVGLVPAIGGSIVALVALFMMAIPGAIAGAVGGWLKNRSETRSGAATSR</sequence>
<proteinExistence type="predicted"/>
<dbReference type="RefSeq" id="WP_310929141.1">
    <property type="nucleotide sequence ID" value="NZ_JAMQOQ010000003.1"/>
</dbReference>
<dbReference type="Pfam" id="PF17647">
    <property type="entry name" value="DUF5518"/>
    <property type="match status" value="1"/>
</dbReference>
<organism evidence="2 3">
    <name type="scientific">Halogeometricum luteum</name>
    <dbReference type="NCBI Taxonomy" id="2950537"/>
    <lineage>
        <taxon>Archaea</taxon>
        <taxon>Methanobacteriati</taxon>
        <taxon>Methanobacteriota</taxon>
        <taxon>Stenosarchaea group</taxon>
        <taxon>Halobacteria</taxon>
        <taxon>Halobacteriales</taxon>
        <taxon>Haloferacaceae</taxon>
        <taxon>Halogeometricum</taxon>
    </lineage>
</organism>
<dbReference type="InterPro" id="IPR040493">
    <property type="entry name" value="DUF5518"/>
</dbReference>
<protein>
    <submittedName>
        <fullName evidence="2">DUF5518 domain-containing protein</fullName>
    </submittedName>
</protein>
<feature type="transmembrane region" description="Helical" evidence="1">
    <location>
        <begin position="7"/>
        <end position="26"/>
    </location>
</feature>
<keyword evidence="3" id="KW-1185">Reference proteome</keyword>
<keyword evidence="1" id="KW-0472">Membrane</keyword>